<dbReference type="SUPFAM" id="SSF52096">
    <property type="entry name" value="ClpP/crotonase"/>
    <property type="match status" value="1"/>
</dbReference>
<reference evidence="3 4" key="1">
    <citation type="submission" date="2019-02" db="EMBL/GenBank/DDBJ databases">
        <title>Bacterial novel species Emticicia sp. 17J42-9 isolated from soil.</title>
        <authorList>
            <person name="Jung H.-Y."/>
        </authorList>
    </citation>
    <scope>NUCLEOTIDE SEQUENCE [LARGE SCALE GENOMIC DNA]</scope>
    <source>
        <strain evidence="3 4">17J42-9</strain>
    </source>
</reference>
<dbReference type="OrthoDB" id="5480566at2"/>
<dbReference type="InterPro" id="IPR029045">
    <property type="entry name" value="ClpP/crotonase-like_dom_sf"/>
</dbReference>
<dbReference type="AlphaFoldDB" id="A0A4Q5LW02"/>
<dbReference type="PANTHER" id="PTHR32060">
    <property type="entry name" value="TAIL-SPECIFIC PROTEASE"/>
    <property type="match status" value="1"/>
</dbReference>
<dbReference type="RefSeq" id="WP_130023166.1">
    <property type="nucleotide sequence ID" value="NZ_SEWF01000039.1"/>
</dbReference>
<dbReference type="Pfam" id="PF03572">
    <property type="entry name" value="Peptidase_S41"/>
    <property type="match status" value="1"/>
</dbReference>
<feature type="signal peptide" evidence="1">
    <location>
        <begin position="1"/>
        <end position="22"/>
    </location>
</feature>
<feature type="domain" description="Tail specific protease" evidence="2">
    <location>
        <begin position="251"/>
        <end position="468"/>
    </location>
</feature>
<evidence type="ECO:0000259" key="2">
    <source>
        <dbReference type="Pfam" id="PF03572"/>
    </source>
</evidence>
<dbReference type="Proteomes" id="UP000293162">
    <property type="component" value="Unassembled WGS sequence"/>
</dbReference>
<comment type="caution">
    <text evidence="3">The sequence shown here is derived from an EMBL/GenBank/DDBJ whole genome shotgun (WGS) entry which is preliminary data.</text>
</comment>
<dbReference type="GO" id="GO:0004175">
    <property type="term" value="F:endopeptidase activity"/>
    <property type="evidence" value="ECO:0007669"/>
    <property type="project" value="TreeGrafter"/>
</dbReference>
<dbReference type="GO" id="GO:0006508">
    <property type="term" value="P:proteolysis"/>
    <property type="evidence" value="ECO:0007669"/>
    <property type="project" value="InterPro"/>
</dbReference>
<evidence type="ECO:0000256" key="1">
    <source>
        <dbReference type="SAM" id="SignalP"/>
    </source>
</evidence>
<organism evidence="3 4">
    <name type="scientific">Emticicia agri</name>
    <dbReference type="NCBI Taxonomy" id="2492393"/>
    <lineage>
        <taxon>Bacteria</taxon>
        <taxon>Pseudomonadati</taxon>
        <taxon>Bacteroidota</taxon>
        <taxon>Cytophagia</taxon>
        <taxon>Cytophagales</taxon>
        <taxon>Leadbetterellaceae</taxon>
        <taxon>Emticicia</taxon>
    </lineage>
</organism>
<feature type="chain" id="PRO_5020369423" description="Tail specific protease domain-containing protein" evidence="1">
    <location>
        <begin position="23"/>
        <end position="497"/>
    </location>
</feature>
<dbReference type="Gene3D" id="3.90.226.10">
    <property type="entry name" value="2-enoyl-CoA Hydratase, Chain A, domain 1"/>
    <property type="match status" value="1"/>
</dbReference>
<accession>A0A4Q5LW02</accession>
<dbReference type="PANTHER" id="PTHR32060:SF22">
    <property type="entry name" value="CARBOXYL-TERMINAL-PROCESSING PEPTIDASE 3, CHLOROPLASTIC"/>
    <property type="match status" value="1"/>
</dbReference>
<keyword evidence="4" id="KW-1185">Reference proteome</keyword>
<dbReference type="EMBL" id="SEWF01000039">
    <property type="protein sequence ID" value="RYU93663.1"/>
    <property type="molecule type" value="Genomic_DNA"/>
</dbReference>
<keyword evidence="1" id="KW-0732">Signal</keyword>
<evidence type="ECO:0000313" key="3">
    <source>
        <dbReference type="EMBL" id="RYU93663.1"/>
    </source>
</evidence>
<dbReference type="InterPro" id="IPR005151">
    <property type="entry name" value="Tail-specific_protease"/>
</dbReference>
<dbReference type="GO" id="GO:0008236">
    <property type="term" value="F:serine-type peptidase activity"/>
    <property type="evidence" value="ECO:0007669"/>
    <property type="project" value="InterPro"/>
</dbReference>
<sequence length="497" mass="57398">MKRTFTYILTHLLLFSSLFAFAQSYSGEQIKEDLTALKNEIEKYHPDPYKYISKDKYQALHDSVAGTIKGRMTLREAYFALLPMVQAIGCGHTHMMLDRRLLAKSTSSSERPKYFPFSVRLINDQLLVSRNYSADKKITRGTEITEIDGQPVKKIIENLEKKSYYNGDGINPTARKYYAIREFRKLYYLWKGEQETFTISYRKQGQEKAKTTKIEAKDTYFMEKMLETRYPDVDEDTTGMVSYRVIDSTKKVAMVDVRSFMYDFSTMSRGNFEGETKKIFRKLQENKIENLILDLRGNSGGLLEYSIFLLRYFTNQPFDAYSLGFRDESLQRLKQDYKKYNGGYAREAASRLNTEFSVRNQDGFLESKYVQKQRPHDEFRFNKNVYVLMNGGTFSAAALLVSKLHNMGVGTYVGMSCGGAYDGCSAAQFSTIQLPNTSLEISLPLGRILYNVDAKKYNKPILQPDFEVSANLDDFLNNEDTVLKFTLDLIKKNIKIR</sequence>
<protein>
    <recommendedName>
        <fullName evidence="2">Tail specific protease domain-containing protein</fullName>
    </recommendedName>
</protein>
<evidence type="ECO:0000313" key="4">
    <source>
        <dbReference type="Proteomes" id="UP000293162"/>
    </source>
</evidence>
<name>A0A4Q5LW02_9BACT</name>
<proteinExistence type="predicted"/>
<gene>
    <name evidence="3" type="ORF">EWM59_20725</name>
</gene>